<dbReference type="SUPFAM" id="SSF55729">
    <property type="entry name" value="Acyl-CoA N-acyltransferases (Nat)"/>
    <property type="match status" value="1"/>
</dbReference>
<dbReference type="InterPro" id="IPR000182">
    <property type="entry name" value="GNAT_dom"/>
</dbReference>
<dbReference type="CDD" id="cd04301">
    <property type="entry name" value="NAT_SF"/>
    <property type="match status" value="1"/>
</dbReference>
<evidence type="ECO:0000313" key="6">
    <source>
        <dbReference type="EMBL" id="RGL94553.1"/>
    </source>
</evidence>
<evidence type="ECO:0000313" key="5">
    <source>
        <dbReference type="EMBL" id="RGI97219.1"/>
    </source>
</evidence>
<evidence type="ECO:0000313" key="8">
    <source>
        <dbReference type="Proteomes" id="UP000261257"/>
    </source>
</evidence>
<evidence type="ECO:0000313" key="9">
    <source>
        <dbReference type="Proteomes" id="UP000263014"/>
    </source>
</evidence>
<feature type="domain" description="N-acetyltransferase" evidence="3">
    <location>
        <begin position="15"/>
        <end position="182"/>
    </location>
</feature>
<evidence type="ECO:0000256" key="2">
    <source>
        <dbReference type="ARBA" id="ARBA00023315"/>
    </source>
</evidence>
<dbReference type="InterPro" id="IPR016181">
    <property type="entry name" value="Acyl_CoA_acyltransferase"/>
</dbReference>
<evidence type="ECO:0000256" key="1">
    <source>
        <dbReference type="ARBA" id="ARBA00022679"/>
    </source>
</evidence>
<gene>
    <name evidence="4" type="ORF">DWX31_05620</name>
    <name evidence="6" type="ORF">DXC39_28885</name>
    <name evidence="5" type="ORF">DXD79_27710</name>
</gene>
<dbReference type="EMBL" id="QSSQ01000050">
    <property type="protein sequence ID" value="RGL94553.1"/>
    <property type="molecule type" value="Genomic_DNA"/>
</dbReference>
<organism evidence="5 9">
    <name type="scientific">Hungatella hathewayi</name>
    <dbReference type="NCBI Taxonomy" id="154046"/>
    <lineage>
        <taxon>Bacteria</taxon>
        <taxon>Bacillati</taxon>
        <taxon>Bacillota</taxon>
        <taxon>Clostridia</taxon>
        <taxon>Lachnospirales</taxon>
        <taxon>Lachnospiraceae</taxon>
        <taxon>Hungatella</taxon>
    </lineage>
</organism>
<dbReference type="InterPro" id="IPR050680">
    <property type="entry name" value="YpeA/RimI_acetyltransf"/>
</dbReference>
<dbReference type="Proteomes" id="UP000261023">
    <property type="component" value="Unassembled WGS sequence"/>
</dbReference>
<dbReference type="PANTHER" id="PTHR43420:SF47">
    <property type="entry name" value="N-ACETYLTRANSFERASE DOMAIN-CONTAINING PROTEIN"/>
    <property type="match status" value="1"/>
</dbReference>
<dbReference type="EMBL" id="QSON01000020">
    <property type="protein sequence ID" value="RGI97219.1"/>
    <property type="molecule type" value="Genomic_DNA"/>
</dbReference>
<dbReference type="GO" id="GO:0016747">
    <property type="term" value="F:acyltransferase activity, transferring groups other than amino-acyl groups"/>
    <property type="evidence" value="ECO:0007669"/>
    <property type="project" value="InterPro"/>
</dbReference>
<dbReference type="Pfam" id="PF00583">
    <property type="entry name" value="Acetyltransf_1"/>
    <property type="match status" value="1"/>
</dbReference>
<evidence type="ECO:0000259" key="3">
    <source>
        <dbReference type="PROSITE" id="PS51186"/>
    </source>
</evidence>
<dbReference type="Proteomes" id="UP000261257">
    <property type="component" value="Unassembled WGS sequence"/>
</dbReference>
<keyword evidence="2" id="KW-0012">Acyltransferase</keyword>
<accession>A0A374NZF0</accession>
<sequence>MNYYKTVILKDNTKCLLRNAREADAELVHDNFQQTHGETDFLLTYPDENSFNIEQEKAILLEKENSRNEIELCAFVGEYLVGGAGIEKVGSKDKVKHRAEAGISIAKAYWNKGIGRALMEACIECARQAGYLQLELEVVSTNVGAIALYKSVGFLEYGRNPRGFRSRSQGWQEIVLMRLELD</sequence>
<proteinExistence type="predicted"/>
<dbReference type="PANTHER" id="PTHR43420">
    <property type="entry name" value="ACETYLTRANSFERASE"/>
    <property type="match status" value="1"/>
</dbReference>
<dbReference type="OrthoDB" id="948250at2"/>
<evidence type="ECO:0000313" key="4">
    <source>
        <dbReference type="EMBL" id="RGD71754.1"/>
    </source>
</evidence>
<keyword evidence="1 5" id="KW-0808">Transferase</keyword>
<protein>
    <submittedName>
        <fullName evidence="5">N-acetyltransferase</fullName>
    </submittedName>
</protein>
<dbReference type="Gene3D" id="3.40.630.30">
    <property type="match status" value="1"/>
</dbReference>
<dbReference type="RefSeq" id="WP_029466589.1">
    <property type="nucleotide sequence ID" value="NZ_CACRUH010000071.1"/>
</dbReference>
<name>A0A374NZF0_9FIRM</name>
<dbReference type="PROSITE" id="PS51186">
    <property type="entry name" value="GNAT"/>
    <property type="match status" value="1"/>
</dbReference>
<evidence type="ECO:0000313" key="7">
    <source>
        <dbReference type="Proteomes" id="UP000261023"/>
    </source>
</evidence>
<dbReference type="EMBL" id="QTJW01000003">
    <property type="protein sequence ID" value="RGD71754.1"/>
    <property type="molecule type" value="Genomic_DNA"/>
</dbReference>
<reference evidence="7 8" key="1">
    <citation type="submission" date="2018-08" db="EMBL/GenBank/DDBJ databases">
        <title>A genome reference for cultivated species of the human gut microbiota.</title>
        <authorList>
            <person name="Zou Y."/>
            <person name="Xue W."/>
            <person name="Luo G."/>
        </authorList>
    </citation>
    <scope>NUCLEOTIDE SEQUENCE [LARGE SCALE GENOMIC DNA]</scope>
    <source>
        <strain evidence="4 7">AF19-13AC</strain>
        <strain evidence="6 8">TF05-11AC</strain>
        <strain evidence="5 9">TM09-12</strain>
    </source>
</reference>
<dbReference type="Proteomes" id="UP000263014">
    <property type="component" value="Unassembled WGS sequence"/>
</dbReference>
<comment type="caution">
    <text evidence="5">The sequence shown here is derived from an EMBL/GenBank/DDBJ whole genome shotgun (WGS) entry which is preliminary data.</text>
</comment>
<dbReference type="AlphaFoldDB" id="A0A374NZF0"/>